<keyword evidence="1" id="KW-0378">Hydrolase</keyword>
<dbReference type="Proteomes" id="UP000239485">
    <property type="component" value="Unassembled WGS sequence"/>
</dbReference>
<accession>A0A2S6IEN7</accession>
<organism evidence="1 2">
    <name type="scientific">Kineococcus xinjiangensis</name>
    <dbReference type="NCBI Taxonomy" id="512762"/>
    <lineage>
        <taxon>Bacteria</taxon>
        <taxon>Bacillati</taxon>
        <taxon>Actinomycetota</taxon>
        <taxon>Actinomycetes</taxon>
        <taxon>Kineosporiales</taxon>
        <taxon>Kineosporiaceae</taxon>
        <taxon>Kineococcus</taxon>
    </lineage>
</organism>
<dbReference type="SUPFAM" id="SSF54197">
    <property type="entry name" value="HIT-like"/>
    <property type="match status" value="1"/>
</dbReference>
<comment type="caution">
    <text evidence="1">The sequence shown here is derived from an EMBL/GenBank/DDBJ whole genome shotgun (WGS) entry which is preliminary data.</text>
</comment>
<reference evidence="1 2" key="1">
    <citation type="submission" date="2018-02" db="EMBL/GenBank/DDBJ databases">
        <title>Genomic Encyclopedia of Archaeal and Bacterial Type Strains, Phase II (KMG-II): from individual species to whole genera.</title>
        <authorList>
            <person name="Goeker M."/>
        </authorList>
    </citation>
    <scope>NUCLEOTIDE SEQUENCE [LARGE SCALE GENOMIC DNA]</scope>
    <source>
        <strain evidence="1 2">DSM 22857</strain>
    </source>
</reference>
<keyword evidence="2" id="KW-1185">Reference proteome</keyword>
<evidence type="ECO:0000313" key="1">
    <source>
        <dbReference type="EMBL" id="PPK92669.1"/>
    </source>
</evidence>
<name>A0A2S6IEN7_9ACTN</name>
<dbReference type="InterPro" id="IPR036265">
    <property type="entry name" value="HIT-like_sf"/>
</dbReference>
<dbReference type="EMBL" id="PTJD01000013">
    <property type="protein sequence ID" value="PPK92669.1"/>
    <property type="molecule type" value="Genomic_DNA"/>
</dbReference>
<dbReference type="RefSeq" id="WP_104434535.1">
    <property type="nucleotide sequence ID" value="NZ_PTJD01000013.1"/>
</dbReference>
<dbReference type="Gene3D" id="3.30.428.10">
    <property type="entry name" value="HIT-like"/>
    <property type="match status" value="1"/>
</dbReference>
<dbReference type="OrthoDB" id="9784774at2"/>
<proteinExistence type="predicted"/>
<sequence length="165" mass="17738">MDVGTGCAICAKHRGEGPLVGPLVWSDDLVVVSHRPVSSPGTGVAPGYLFVESRRHVERWQHLTREEAMAVAEAGWIASRVLAGHFATPHVFSAIVGMGVAHFHQHVFLRPASTPGSVPWPESGTWPGAVTVTADELDLLVDELASTWAAQLRLERRDPGGGRRP</sequence>
<gene>
    <name evidence="1" type="ORF">CLV92_11398</name>
</gene>
<dbReference type="AlphaFoldDB" id="A0A2S6IEN7"/>
<protein>
    <submittedName>
        <fullName evidence="1">Diadenosine tetraphosphate (Ap4A) HIT family hydrolase</fullName>
    </submittedName>
</protein>
<evidence type="ECO:0000313" key="2">
    <source>
        <dbReference type="Proteomes" id="UP000239485"/>
    </source>
</evidence>
<dbReference type="GO" id="GO:0016787">
    <property type="term" value="F:hydrolase activity"/>
    <property type="evidence" value="ECO:0007669"/>
    <property type="project" value="UniProtKB-KW"/>
</dbReference>